<evidence type="ECO:0000313" key="2">
    <source>
        <dbReference type="EMBL" id="KAE8263393.1"/>
    </source>
</evidence>
<proteinExistence type="predicted"/>
<protein>
    <recommendedName>
        <fullName evidence="4">Retrotransposon gag domain-containing protein</fullName>
    </recommendedName>
</protein>
<comment type="caution">
    <text evidence="2">The sequence shown here is derived from an EMBL/GenBank/DDBJ whole genome shotgun (WGS) entry which is preliminary data.</text>
</comment>
<gene>
    <name evidence="2" type="ORF">A4X09_0g7243</name>
</gene>
<reference evidence="2" key="1">
    <citation type="submission" date="2016-04" db="EMBL/GenBank/DDBJ databases">
        <authorList>
            <person name="Nguyen H.D."/>
            <person name="Samba Siva P."/>
            <person name="Cullis J."/>
            <person name="Levesque C.A."/>
            <person name="Hambleton S."/>
        </authorList>
    </citation>
    <scope>NUCLEOTIDE SEQUENCE</scope>
    <source>
        <strain evidence="2">DAOMC 236422</strain>
    </source>
</reference>
<feature type="region of interest" description="Disordered" evidence="1">
    <location>
        <begin position="84"/>
        <end position="123"/>
    </location>
</feature>
<reference evidence="2" key="2">
    <citation type="journal article" date="2019" name="IMA Fungus">
        <title>Genome sequencing and comparison of five Tilletia species to identify candidate genes for the detection of regulated species infecting wheat.</title>
        <authorList>
            <person name="Nguyen H.D.T."/>
            <person name="Sultana T."/>
            <person name="Kesanakurti P."/>
            <person name="Hambleton S."/>
        </authorList>
    </citation>
    <scope>NUCLEOTIDE SEQUENCE</scope>
    <source>
        <strain evidence="2">DAOMC 236422</strain>
    </source>
</reference>
<keyword evidence="3" id="KW-1185">Reference proteome</keyword>
<organism evidence="2 3">
    <name type="scientific">Tilletia walkeri</name>
    <dbReference type="NCBI Taxonomy" id="117179"/>
    <lineage>
        <taxon>Eukaryota</taxon>
        <taxon>Fungi</taxon>
        <taxon>Dikarya</taxon>
        <taxon>Basidiomycota</taxon>
        <taxon>Ustilaginomycotina</taxon>
        <taxon>Exobasidiomycetes</taxon>
        <taxon>Tilletiales</taxon>
        <taxon>Tilletiaceae</taxon>
        <taxon>Tilletia</taxon>
    </lineage>
</organism>
<feature type="region of interest" description="Disordered" evidence="1">
    <location>
        <begin position="1"/>
        <end position="44"/>
    </location>
</feature>
<feature type="compositionally biased region" description="Polar residues" evidence="1">
    <location>
        <begin position="84"/>
        <end position="105"/>
    </location>
</feature>
<name>A0A8X7N3V4_9BASI</name>
<accession>A0A8X7N3V4</accession>
<feature type="region of interest" description="Disordered" evidence="1">
    <location>
        <begin position="365"/>
        <end position="413"/>
    </location>
</feature>
<dbReference type="EMBL" id="LWDG02000657">
    <property type="protein sequence ID" value="KAE8263393.1"/>
    <property type="molecule type" value="Genomic_DNA"/>
</dbReference>
<evidence type="ECO:0000313" key="3">
    <source>
        <dbReference type="Proteomes" id="UP000078113"/>
    </source>
</evidence>
<evidence type="ECO:0000256" key="1">
    <source>
        <dbReference type="SAM" id="MobiDB-lite"/>
    </source>
</evidence>
<feature type="compositionally biased region" description="Low complexity" evidence="1">
    <location>
        <begin position="8"/>
        <end position="17"/>
    </location>
</feature>
<sequence length="520" mass="56510">MAPKPDPATASSATTRSQAKRDTDETASGPVTKSPESGGEDSWTDILSKILRGQDKLGEKIDALEGHRTDTSNQIEELTSRMSRVELSSQSESVPSVAPLTSSRPTSDDVRLNPIGDAQPTAPLATDRTTAELPASLSDFLATMTSDDQSAMRNLLGKYGRKSVSKLDSAATVPSGDSAAAVTPPPPIVSVAAPSPVGNRSLVCKKDVLGEFDGNPSKLEVFLGRVQTITRSNPDPYWEPAVICCLPQRLVGDAQVWHVGLSKADSEKLTTVAEWCRIMRRRFPVNKIEQRQQAHARAWKPVQETSMTYFFNKVQLFRHAYGDMFTDEALAQQVISGLPASMRALLRLPQEGTSLEEVQDGLCDWEPSWRETSNTPLEKTSPESKESAKSGSETAVTAKALTAPPARPPRSDQRLMAPLAKPVAPASSPPVPTISASVAPLSESYDPSRVIEAAGGQPRMYRRPDSSRVMKIARNCAKCGSQHFDFEHDYLQRSGQIRNMAPLTDDYPEVEEEELGLAPF</sequence>
<dbReference type="Proteomes" id="UP000078113">
    <property type="component" value="Unassembled WGS sequence"/>
</dbReference>
<dbReference type="AlphaFoldDB" id="A0A8X7N3V4"/>
<evidence type="ECO:0008006" key="4">
    <source>
        <dbReference type="Google" id="ProtNLM"/>
    </source>
</evidence>